<evidence type="ECO:0000313" key="3">
    <source>
        <dbReference type="Proteomes" id="UP000070520"/>
    </source>
</evidence>
<dbReference type="Proteomes" id="UP000070520">
    <property type="component" value="Unassembled WGS sequence"/>
</dbReference>
<gene>
    <name evidence="2" type="ORF">AKJ42_03790</name>
</gene>
<evidence type="ECO:0000313" key="2">
    <source>
        <dbReference type="EMBL" id="KXA99073.1"/>
    </source>
</evidence>
<sequence length="103" mass="11383">MEASNKLGIPLKKAVDTLKGDPHGFAALEASWNNIKKIQNMSNLTILGISPVMFKEAVEISKADKLLPHDATHAAAMKTMNLKHIATSDADFERVDFLKVWRP</sequence>
<evidence type="ECO:0000259" key="1">
    <source>
        <dbReference type="Pfam" id="PF01850"/>
    </source>
</evidence>
<keyword evidence="3" id="KW-1185">Reference proteome</keyword>
<dbReference type="Pfam" id="PF01850">
    <property type="entry name" value="PIN"/>
    <property type="match status" value="1"/>
</dbReference>
<protein>
    <recommendedName>
        <fullName evidence="1">PIN domain-containing protein</fullName>
    </recommendedName>
</protein>
<feature type="domain" description="PIN" evidence="1">
    <location>
        <begin position="37"/>
        <end position="97"/>
    </location>
</feature>
<name>A0A133UY02_9EURY</name>
<dbReference type="AlphaFoldDB" id="A0A133UY02"/>
<dbReference type="Gene3D" id="3.40.50.1010">
    <property type="entry name" value="5'-nuclease"/>
    <property type="match status" value="1"/>
</dbReference>
<accession>A0A133UY02</accession>
<reference evidence="2 3" key="1">
    <citation type="journal article" date="2016" name="Sci. Rep.">
        <title>Metabolic traits of an uncultured archaeal lineage -MSBL1- from brine pools of the Red Sea.</title>
        <authorList>
            <person name="Mwirichia R."/>
            <person name="Alam I."/>
            <person name="Rashid M."/>
            <person name="Vinu M."/>
            <person name="Ba-Alawi W."/>
            <person name="Anthony Kamau A."/>
            <person name="Kamanda Ngugi D."/>
            <person name="Goker M."/>
            <person name="Klenk H.P."/>
            <person name="Bajic V."/>
            <person name="Stingl U."/>
        </authorList>
    </citation>
    <scope>NUCLEOTIDE SEQUENCE [LARGE SCALE GENOMIC DNA]</scope>
    <source>
        <strain evidence="2">SCGC-AAA261C02</strain>
    </source>
</reference>
<dbReference type="InterPro" id="IPR029060">
    <property type="entry name" value="PIN-like_dom_sf"/>
</dbReference>
<dbReference type="InterPro" id="IPR002716">
    <property type="entry name" value="PIN_dom"/>
</dbReference>
<proteinExistence type="predicted"/>
<organism evidence="2 3">
    <name type="scientific">candidate division MSBL1 archaeon SCGC-AAA261C02</name>
    <dbReference type="NCBI Taxonomy" id="1698272"/>
    <lineage>
        <taxon>Archaea</taxon>
        <taxon>Methanobacteriati</taxon>
        <taxon>Methanobacteriota</taxon>
        <taxon>candidate division MSBL1</taxon>
    </lineage>
</organism>
<comment type="caution">
    <text evidence="2">The sequence shown here is derived from an EMBL/GenBank/DDBJ whole genome shotgun (WGS) entry which is preliminary data.</text>
</comment>
<dbReference type="EMBL" id="LHXW01000072">
    <property type="protein sequence ID" value="KXA99073.1"/>
    <property type="molecule type" value="Genomic_DNA"/>
</dbReference>
<dbReference type="SUPFAM" id="SSF88723">
    <property type="entry name" value="PIN domain-like"/>
    <property type="match status" value="1"/>
</dbReference>